<organism evidence="2 3">
    <name type="scientific">Chthoniobacter flavus Ellin428</name>
    <dbReference type="NCBI Taxonomy" id="497964"/>
    <lineage>
        <taxon>Bacteria</taxon>
        <taxon>Pseudomonadati</taxon>
        <taxon>Verrucomicrobiota</taxon>
        <taxon>Spartobacteria</taxon>
        <taxon>Chthoniobacterales</taxon>
        <taxon>Chthoniobacteraceae</taxon>
        <taxon>Chthoniobacter</taxon>
    </lineage>
</organism>
<dbReference type="InterPro" id="IPR036196">
    <property type="entry name" value="Ptyr_pPase_sf"/>
</dbReference>
<name>B4D9N8_9BACT</name>
<accession>B4D9N8</accession>
<evidence type="ECO:0000313" key="2">
    <source>
        <dbReference type="EMBL" id="EDY16819.1"/>
    </source>
</evidence>
<feature type="domain" description="Phosphotyrosine protein phosphatase I" evidence="1">
    <location>
        <begin position="6"/>
        <end position="119"/>
    </location>
</feature>
<gene>
    <name evidence="2" type="ORF">CfE428DRAFT_5628</name>
</gene>
<keyword evidence="3" id="KW-1185">Reference proteome</keyword>
<dbReference type="eggNOG" id="COG4551">
    <property type="taxonomic scope" value="Bacteria"/>
</dbReference>
<comment type="caution">
    <text evidence="2">The sequence shown here is derived from an EMBL/GenBank/DDBJ whole genome shotgun (WGS) entry which is preliminary data.</text>
</comment>
<dbReference type="PIRSF" id="PIRSF029416">
    <property type="entry name" value="UCP029416_PTP"/>
    <property type="match status" value="1"/>
</dbReference>
<dbReference type="AlphaFoldDB" id="B4D9N8"/>
<evidence type="ECO:0000313" key="3">
    <source>
        <dbReference type="Proteomes" id="UP000005824"/>
    </source>
</evidence>
<sequence length="121" mass="14406">MHNQRLKVLFVCAMNKQRSATAERIYRNDPRVEVRSAGVRADANRRVSEADLRWADIVFAMERSHKRWITERFEGLELPLIDVLEIPDDFEFMDPDLQEMLRMMLDPEIDRLIQNRDAQSF</sequence>
<dbReference type="SUPFAM" id="SSF52788">
    <property type="entry name" value="Phosphotyrosine protein phosphatases I"/>
    <property type="match status" value="1"/>
</dbReference>
<protein>
    <submittedName>
        <fullName evidence="2">Protein-tyrosine-phosphatase, putative</fullName>
    </submittedName>
</protein>
<dbReference type="InterPro" id="IPR023485">
    <property type="entry name" value="Ptyr_pPase"/>
</dbReference>
<dbReference type="SMART" id="SM00226">
    <property type="entry name" value="LMWPc"/>
    <property type="match status" value="1"/>
</dbReference>
<reference evidence="2 3" key="1">
    <citation type="journal article" date="2011" name="J. Bacteriol.">
        <title>Genome sequence of Chthoniobacter flavus Ellin428, an aerobic heterotrophic soil bacterium.</title>
        <authorList>
            <person name="Kant R."/>
            <person name="van Passel M.W."/>
            <person name="Palva A."/>
            <person name="Lucas S."/>
            <person name="Lapidus A."/>
            <person name="Glavina Del Rio T."/>
            <person name="Dalin E."/>
            <person name="Tice H."/>
            <person name="Bruce D."/>
            <person name="Goodwin L."/>
            <person name="Pitluck S."/>
            <person name="Larimer F.W."/>
            <person name="Land M.L."/>
            <person name="Hauser L."/>
            <person name="Sangwan P."/>
            <person name="de Vos W.M."/>
            <person name="Janssen P.H."/>
            <person name="Smidt H."/>
        </authorList>
    </citation>
    <scope>NUCLEOTIDE SEQUENCE [LARGE SCALE GENOMIC DNA]</scope>
    <source>
        <strain evidence="2 3">Ellin428</strain>
    </source>
</reference>
<dbReference type="Proteomes" id="UP000005824">
    <property type="component" value="Unassembled WGS sequence"/>
</dbReference>
<dbReference type="STRING" id="497964.CfE428DRAFT_5628"/>
<dbReference type="Gene3D" id="3.40.50.2300">
    <property type="match status" value="2"/>
</dbReference>
<evidence type="ECO:0000259" key="1">
    <source>
        <dbReference type="SMART" id="SM00226"/>
    </source>
</evidence>
<dbReference type="RefSeq" id="WP_006982949.1">
    <property type="nucleotide sequence ID" value="NZ_ABVL01000027.1"/>
</dbReference>
<dbReference type="InterPro" id="IPR016919">
    <property type="entry name" value="UCP029416_PTP"/>
</dbReference>
<dbReference type="EMBL" id="ABVL01000027">
    <property type="protein sequence ID" value="EDY16819.1"/>
    <property type="molecule type" value="Genomic_DNA"/>
</dbReference>
<proteinExistence type="predicted"/>
<dbReference type="InParanoid" id="B4D9N8"/>